<organism evidence="2 3">
    <name type="scientific">Musa balbisiana</name>
    <name type="common">Banana</name>
    <dbReference type="NCBI Taxonomy" id="52838"/>
    <lineage>
        <taxon>Eukaryota</taxon>
        <taxon>Viridiplantae</taxon>
        <taxon>Streptophyta</taxon>
        <taxon>Embryophyta</taxon>
        <taxon>Tracheophyta</taxon>
        <taxon>Spermatophyta</taxon>
        <taxon>Magnoliopsida</taxon>
        <taxon>Liliopsida</taxon>
        <taxon>Zingiberales</taxon>
        <taxon>Musaceae</taxon>
        <taxon>Musa</taxon>
    </lineage>
</organism>
<sequence length="643" mass="71024">MTMESADLEGQEQARNEHAASPSLDNSAEFREDDHSNFSVFDARLEFEKIMSKLPLYLEIKQPKLHRRCRQIQRLLPCRNSQSHLTGTNKNLVPSFFADLEEISCESHVILYGNKSLLNIPASMTASGYILKTLKLMDITRNINNLSKFFPECSPFVQSGNIVMSPSSGWVHDFIQENAKGSGAIKSSLSFDPVKQDVHMKQIISRLAGTMEMKFSDSSSFPRICSPLLENAKPLAEPPRKQSSDAKFSQELMFSCPSTESTSSYQSTSPAHGCVSSALLHCVWESDIRYFLFTMDADNGGEVYAASPLKIKPSVDKSLDYIYLFHSCKAIGNESKKNVISASPVVGKMKVSSSVIVNSKRSKFIETEFVLFGANEKHSAENKSSSNLKKKNMHFRKMAVIFRPSHSSKLRPKDKVGETGSGFGDLWQFFSGEQQIIDESDCSEHLLNDFLPNLELAAIVVRDYGCNVSKGVAFGGWGLKFLEKGELDDADSSREPPSSSSESCKERFICDREKIARNVTVLVPAGFHGGSFTRAGGPSSLTERWKSGGQCDCGGWDIGCPIKVLNNNSVCSLVLPKAKVEGDCKSFELFTEDVKHSEPTLKVLNVSKDMYVVKSGSTLSSLQSFAIAVAMIHSQTPDLYPNL</sequence>
<gene>
    <name evidence="2" type="ORF">C4D60_Mb04t33750</name>
</gene>
<name>A0A4S8KGJ2_MUSBA</name>
<feature type="region of interest" description="Disordered" evidence="1">
    <location>
        <begin position="1"/>
        <end position="30"/>
    </location>
</feature>
<dbReference type="STRING" id="52838.A0A4S8KGJ2"/>
<reference evidence="2 3" key="1">
    <citation type="journal article" date="2019" name="Nat. Plants">
        <title>Genome sequencing of Musa balbisiana reveals subgenome evolution and function divergence in polyploid bananas.</title>
        <authorList>
            <person name="Yao X."/>
        </authorList>
    </citation>
    <scope>NUCLEOTIDE SEQUENCE [LARGE SCALE GENOMIC DNA]</scope>
    <source>
        <strain evidence="3">cv. DH-PKW</strain>
        <tissue evidence="2">Leaves</tissue>
    </source>
</reference>
<protein>
    <submittedName>
        <fullName evidence="2">Uncharacterized protein</fullName>
    </submittedName>
</protein>
<dbReference type="Proteomes" id="UP000317650">
    <property type="component" value="Chromosome 4"/>
</dbReference>
<dbReference type="Pfam" id="PF12043">
    <property type="entry name" value="DUF3527"/>
    <property type="match status" value="1"/>
</dbReference>
<dbReference type="AlphaFoldDB" id="A0A4S8KGJ2"/>
<proteinExistence type="predicted"/>
<evidence type="ECO:0000313" key="3">
    <source>
        <dbReference type="Proteomes" id="UP000317650"/>
    </source>
</evidence>
<dbReference type="PANTHER" id="PTHR31390:SF2">
    <property type="entry name" value="EXPRESSED PROTEIN"/>
    <property type="match status" value="1"/>
</dbReference>
<comment type="caution">
    <text evidence="2">The sequence shown here is derived from an EMBL/GenBank/DDBJ whole genome shotgun (WGS) entry which is preliminary data.</text>
</comment>
<evidence type="ECO:0000256" key="1">
    <source>
        <dbReference type="SAM" id="MobiDB-lite"/>
    </source>
</evidence>
<evidence type="ECO:0000313" key="2">
    <source>
        <dbReference type="EMBL" id="THU74472.1"/>
    </source>
</evidence>
<dbReference type="PANTHER" id="PTHR31390">
    <property type="entry name" value="EXPRESSED PROTEIN"/>
    <property type="match status" value="1"/>
</dbReference>
<keyword evidence="3" id="KW-1185">Reference proteome</keyword>
<feature type="compositionally biased region" description="Acidic residues" evidence="1">
    <location>
        <begin position="1"/>
        <end position="10"/>
    </location>
</feature>
<dbReference type="EMBL" id="PYDT01000001">
    <property type="protein sequence ID" value="THU74472.1"/>
    <property type="molecule type" value="Genomic_DNA"/>
</dbReference>
<dbReference type="InterPro" id="IPR021916">
    <property type="entry name" value="DUF3527"/>
</dbReference>
<accession>A0A4S8KGJ2</accession>